<feature type="chain" id="PRO_5047162390" evidence="1">
    <location>
        <begin position="17"/>
        <end position="162"/>
    </location>
</feature>
<evidence type="ECO:0000313" key="3">
    <source>
        <dbReference type="Proteomes" id="UP001158576"/>
    </source>
</evidence>
<organism evidence="2 3">
    <name type="scientific">Oikopleura dioica</name>
    <name type="common">Tunicate</name>
    <dbReference type="NCBI Taxonomy" id="34765"/>
    <lineage>
        <taxon>Eukaryota</taxon>
        <taxon>Metazoa</taxon>
        <taxon>Chordata</taxon>
        <taxon>Tunicata</taxon>
        <taxon>Appendicularia</taxon>
        <taxon>Copelata</taxon>
        <taxon>Oikopleuridae</taxon>
        <taxon>Oikopleura</taxon>
    </lineage>
</organism>
<dbReference type="Proteomes" id="UP001158576">
    <property type="component" value="Chromosome XSR"/>
</dbReference>
<sequence>MRASAFFCLLFGATQAQSFDGVALLNVTQILLKGQLVGVELLSQFDDFQNAYENAMEVLASNDSVVVKGDELVKIIFDQVDNFLQDIKRKVVDKIVEIGNQCCWTFDSPTQSVESFLAGLGIEVDFCGTFLTTEGLETLRGQLDYFGDSLKIYLDLFLVFQF</sequence>
<keyword evidence="1" id="KW-0732">Signal</keyword>
<reference evidence="2 3" key="1">
    <citation type="submission" date="2021-04" db="EMBL/GenBank/DDBJ databases">
        <authorList>
            <person name="Bliznina A."/>
        </authorList>
    </citation>
    <scope>NUCLEOTIDE SEQUENCE [LARGE SCALE GENOMIC DNA]</scope>
</reference>
<evidence type="ECO:0000313" key="2">
    <source>
        <dbReference type="EMBL" id="CAG5095236.1"/>
    </source>
</evidence>
<dbReference type="EMBL" id="OU015569">
    <property type="protein sequence ID" value="CAG5095236.1"/>
    <property type="molecule type" value="Genomic_DNA"/>
</dbReference>
<feature type="signal peptide" evidence="1">
    <location>
        <begin position="1"/>
        <end position="16"/>
    </location>
</feature>
<protein>
    <submittedName>
        <fullName evidence="2">Oidioi.mRNA.OKI2018_I69.XSR.g14094.t1.cds</fullName>
    </submittedName>
</protein>
<gene>
    <name evidence="2" type="ORF">OKIOD_LOCUS5652</name>
</gene>
<name>A0ABN7SCM4_OIKDI</name>
<proteinExistence type="predicted"/>
<accession>A0ABN7SCM4</accession>
<keyword evidence="3" id="KW-1185">Reference proteome</keyword>
<evidence type="ECO:0000256" key="1">
    <source>
        <dbReference type="SAM" id="SignalP"/>
    </source>
</evidence>